<keyword evidence="2" id="KW-1185">Reference proteome</keyword>
<dbReference type="Pfam" id="PF25310">
    <property type="entry name" value="VG15"/>
    <property type="match status" value="1"/>
</dbReference>
<name>A0A086ZKF7_9BIFI</name>
<dbReference type="EMBL" id="JGYP01000001">
    <property type="protein sequence ID" value="KFI47007.1"/>
    <property type="molecule type" value="Genomic_DNA"/>
</dbReference>
<comment type="caution">
    <text evidence="1">The sequence shown here is derived from an EMBL/GenBank/DDBJ whole genome shotgun (WGS) entry which is preliminary data.</text>
</comment>
<protein>
    <submittedName>
        <fullName evidence="1">Uncharacterized protein</fullName>
    </submittedName>
</protein>
<gene>
    <name evidence="1" type="ORF">BBOH_0482</name>
</gene>
<evidence type="ECO:0000313" key="1">
    <source>
        <dbReference type="EMBL" id="KFI47007.1"/>
    </source>
</evidence>
<sequence>MLASRGFAYLSGDTAGRQMQYHDKCDCDIVPSWGKQTLKGYDPDKFAEMYQTAESASGESDYRGILRRMRQLYPEEIKDGFYPLTNPWPFDEVVFPRQSVWDHVLGNHAPSSTVPGKTRFPDDWSDEKIKWAVKETVVDPWTVYD</sequence>
<dbReference type="AlphaFoldDB" id="A0A086ZKF7"/>
<dbReference type="STRING" id="1437606.BBOH_0482"/>
<evidence type="ECO:0000313" key="2">
    <source>
        <dbReference type="Proteomes" id="UP000029096"/>
    </source>
</evidence>
<proteinExistence type="predicted"/>
<dbReference type="InterPro" id="IPR057369">
    <property type="entry name" value="VG15"/>
</dbReference>
<dbReference type="eggNOG" id="ENOG5031BIG">
    <property type="taxonomic scope" value="Bacteria"/>
</dbReference>
<reference evidence="1 2" key="1">
    <citation type="submission" date="2014-03" db="EMBL/GenBank/DDBJ databases">
        <title>Genomics of Bifidobacteria.</title>
        <authorList>
            <person name="Ventura M."/>
            <person name="Milani C."/>
            <person name="Lugli G.A."/>
        </authorList>
    </citation>
    <scope>NUCLEOTIDE SEQUENCE [LARGE SCALE GENOMIC DNA]</scope>
    <source>
        <strain evidence="1 2">DSM 22767</strain>
    </source>
</reference>
<dbReference type="Proteomes" id="UP000029096">
    <property type="component" value="Unassembled WGS sequence"/>
</dbReference>
<accession>A0A086ZKF7</accession>
<organism evidence="1 2">
    <name type="scientific">Bifidobacterium bohemicum DSM 22767</name>
    <dbReference type="NCBI Taxonomy" id="1437606"/>
    <lineage>
        <taxon>Bacteria</taxon>
        <taxon>Bacillati</taxon>
        <taxon>Actinomycetota</taxon>
        <taxon>Actinomycetes</taxon>
        <taxon>Bifidobacteriales</taxon>
        <taxon>Bifidobacteriaceae</taxon>
        <taxon>Bifidobacterium</taxon>
    </lineage>
</organism>